<comment type="caution">
    <text evidence="3">The sequence shown here is derived from an EMBL/GenBank/DDBJ whole genome shotgun (WGS) entry which is preliminary data.</text>
</comment>
<sequence length="404" mass="44246">MSYETKNEGTNSKPDSTTEVIKTELARIGTEMKGAMDAQSIELKKFGQTTQETGTQISALGEKYTTLEAEMKARIDGIEAKAGRLPAGGEREEYKSLGRQFVGSEAFKNAQAGLKAGHVDVMFEAKAVPMTSGTNAPGVVQAQVLGYRESREALAIRPLFAQGQTESDSIKLPQVQSWTNAAAQVKPGNKKPESTGNFKVVTFPVVDIATFVRVHRNMINDAAFVQSVIDERLQRGLRSAENAAFIKGDGADDTIKGVLAQSATFARHAVGDTKLDVLRRAATDLRMNEHVPDALVVHPYDLEDIELLKGNDDHYIYGVTMGPDGRPRVWRMPVVDTPHVDEGQFIAGDFAGSGQVFQREEINIRTFEQDADNVTYNLMTIRAEERLGLVIFDITAFVKGTYTV</sequence>
<reference evidence="3 4" key="1">
    <citation type="submission" date="2017-01" db="EMBL/GenBank/DDBJ databases">
        <title>Genome Analysis of Deinococcus marmoris KOPRI26562.</title>
        <authorList>
            <person name="Kim J.H."/>
            <person name="Oh H.-M."/>
        </authorList>
    </citation>
    <scope>NUCLEOTIDE SEQUENCE [LARGE SCALE GENOMIC DNA]</scope>
    <source>
        <strain evidence="3 4">KOPRI26562</strain>
    </source>
</reference>
<dbReference type="Gene3D" id="3.30.2400.10">
    <property type="entry name" value="Major capsid protein gp5"/>
    <property type="match status" value="1"/>
</dbReference>
<dbReference type="InterPro" id="IPR054612">
    <property type="entry name" value="Phage_capsid-like_C"/>
</dbReference>
<evidence type="ECO:0000313" key="4">
    <source>
        <dbReference type="Proteomes" id="UP000186607"/>
    </source>
</evidence>
<dbReference type="EMBL" id="MSTI01000028">
    <property type="protein sequence ID" value="OLV19539.1"/>
    <property type="molecule type" value="Genomic_DNA"/>
</dbReference>
<dbReference type="Proteomes" id="UP000186607">
    <property type="component" value="Unassembled WGS sequence"/>
</dbReference>
<dbReference type="SUPFAM" id="SSF56563">
    <property type="entry name" value="Major capsid protein gp5"/>
    <property type="match status" value="1"/>
</dbReference>
<keyword evidence="4" id="KW-1185">Reference proteome</keyword>
<accession>A0A1U7P303</accession>
<organism evidence="3 4">
    <name type="scientific">Deinococcus marmoris</name>
    <dbReference type="NCBI Taxonomy" id="249408"/>
    <lineage>
        <taxon>Bacteria</taxon>
        <taxon>Thermotogati</taxon>
        <taxon>Deinococcota</taxon>
        <taxon>Deinococci</taxon>
        <taxon>Deinococcales</taxon>
        <taxon>Deinococcaceae</taxon>
        <taxon>Deinococcus</taxon>
    </lineage>
</organism>
<dbReference type="Gene3D" id="3.30.2320.10">
    <property type="entry name" value="hypothetical protein PF0899 domain"/>
    <property type="match status" value="1"/>
</dbReference>
<dbReference type="Pfam" id="PF05065">
    <property type="entry name" value="Phage_capsid"/>
    <property type="match status" value="1"/>
</dbReference>
<protein>
    <submittedName>
        <fullName evidence="3">Phage major capsid protein</fullName>
    </submittedName>
</protein>
<gene>
    <name evidence="3" type="ORF">BOO71_0002356</name>
</gene>
<feature type="domain" description="Phage capsid-like C-terminal" evidence="2">
    <location>
        <begin position="150"/>
        <end position="401"/>
    </location>
</feature>
<dbReference type="NCBIfam" id="TIGR01554">
    <property type="entry name" value="major_cap_HK97"/>
    <property type="match status" value="1"/>
</dbReference>
<dbReference type="AlphaFoldDB" id="A0A1U7P303"/>
<dbReference type="InterPro" id="IPR024455">
    <property type="entry name" value="Phage_capsid"/>
</dbReference>
<dbReference type="STRING" id="249408.BOO71_0002356"/>
<name>A0A1U7P303_9DEIO</name>
<comment type="subcellular location">
    <subcellularLocation>
        <location evidence="1">Virion</location>
    </subcellularLocation>
</comment>
<evidence type="ECO:0000313" key="3">
    <source>
        <dbReference type="EMBL" id="OLV19539.1"/>
    </source>
</evidence>
<proteinExistence type="predicted"/>
<evidence type="ECO:0000256" key="1">
    <source>
        <dbReference type="ARBA" id="ARBA00004328"/>
    </source>
</evidence>
<evidence type="ECO:0000259" key="2">
    <source>
        <dbReference type="Pfam" id="PF05065"/>
    </source>
</evidence>